<dbReference type="InterPro" id="IPR004910">
    <property type="entry name" value="Yippee/Mis18/Cereblon"/>
</dbReference>
<evidence type="ECO:0000256" key="2">
    <source>
        <dbReference type="ARBA" id="ARBA00022723"/>
    </source>
</evidence>
<sequence length="238" mass="26596">MMTICDHTNKSFIPSNDSIYCRTCRNPVARVHDFIRSVHPGGIFSRVYNVLVSDYVNYHFGSTIAKTYCSQCGTMIGWKFIEVPRWYEYVREGRFILKLSELSFWNGVSLLHLGANEQNADQDGDSTDQDEDANEQIVDQDGDGSTLRFVLLLSVATFWNGVPLPHLNEEQDLGANEQNVHQDGDATTIRFLLFLSVVTFWNGVPLPHLSAEQDLGANEQNADQDGGGNDDDGGTPMN</sequence>
<evidence type="ECO:0000259" key="5">
    <source>
        <dbReference type="PROSITE" id="PS51792"/>
    </source>
</evidence>
<evidence type="ECO:0000313" key="7">
    <source>
        <dbReference type="Proteomes" id="UP001627284"/>
    </source>
</evidence>
<dbReference type="AlphaFoldDB" id="A0ABD2S6L2"/>
<evidence type="ECO:0000313" key="6">
    <source>
        <dbReference type="EMBL" id="KAL3339730.1"/>
    </source>
</evidence>
<dbReference type="PANTHER" id="PTHR13848">
    <property type="entry name" value="PROTEIN YIPPEE-LIKE CG15309-RELATED"/>
    <property type="match status" value="1"/>
</dbReference>
<evidence type="ECO:0000256" key="4">
    <source>
        <dbReference type="SAM" id="MobiDB-lite"/>
    </source>
</evidence>
<dbReference type="Pfam" id="PF03226">
    <property type="entry name" value="Yippee-Mis18"/>
    <property type="match status" value="1"/>
</dbReference>
<dbReference type="GO" id="GO:0046872">
    <property type="term" value="F:metal ion binding"/>
    <property type="evidence" value="ECO:0007669"/>
    <property type="project" value="UniProtKB-KW"/>
</dbReference>
<keyword evidence="3" id="KW-0862">Zinc</keyword>
<proteinExistence type="inferred from homology"/>
<dbReference type="Proteomes" id="UP001627284">
    <property type="component" value="Unassembled WGS sequence"/>
</dbReference>
<dbReference type="InterPro" id="IPR039058">
    <property type="entry name" value="Yippee_fam"/>
</dbReference>
<dbReference type="InterPro" id="IPR034751">
    <property type="entry name" value="Yippee"/>
</dbReference>
<name>A0ABD2S6L2_9SOLN</name>
<feature type="domain" description="Yippee" evidence="5">
    <location>
        <begin position="17"/>
        <end position="106"/>
    </location>
</feature>
<protein>
    <recommendedName>
        <fullName evidence="5">Yippee domain-containing protein</fullName>
    </recommendedName>
</protein>
<comment type="caution">
    <text evidence="6">The sequence shown here is derived from an EMBL/GenBank/DDBJ whole genome shotgun (WGS) entry which is preliminary data.</text>
</comment>
<feature type="compositionally biased region" description="Acidic residues" evidence="4">
    <location>
        <begin position="228"/>
        <end position="238"/>
    </location>
</feature>
<evidence type="ECO:0000256" key="1">
    <source>
        <dbReference type="ARBA" id="ARBA00005613"/>
    </source>
</evidence>
<dbReference type="EMBL" id="JBJKTR010000016">
    <property type="protein sequence ID" value="KAL3339730.1"/>
    <property type="molecule type" value="Genomic_DNA"/>
</dbReference>
<feature type="region of interest" description="Disordered" evidence="4">
    <location>
        <begin position="215"/>
        <end position="238"/>
    </location>
</feature>
<organism evidence="6 7">
    <name type="scientific">Solanum stoloniferum</name>
    <dbReference type="NCBI Taxonomy" id="62892"/>
    <lineage>
        <taxon>Eukaryota</taxon>
        <taxon>Viridiplantae</taxon>
        <taxon>Streptophyta</taxon>
        <taxon>Embryophyta</taxon>
        <taxon>Tracheophyta</taxon>
        <taxon>Spermatophyta</taxon>
        <taxon>Magnoliopsida</taxon>
        <taxon>eudicotyledons</taxon>
        <taxon>Gunneridae</taxon>
        <taxon>Pentapetalae</taxon>
        <taxon>asterids</taxon>
        <taxon>lamiids</taxon>
        <taxon>Solanales</taxon>
        <taxon>Solanaceae</taxon>
        <taxon>Solanoideae</taxon>
        <taxon>Solaneae</taxon>
        <taxon>Solanum</taxon>
    </lineage>
</organism>
<gene>
    <name evidence="6" type="ORF">AABB24_028378</name>
</gene>
<reference evidence="6 7" key="1">
    <citation type="submission" date="2024-05" db="EMBL/GenBank/DDBJ databases">
        <title>De novo assembly of an allotetraploid wild potato.</title>
        <authorList>
            <person name="Hosaka A.J."/>
        </authorList>
    </citation>
    <scope>NUCLEOTIDE SEQUENCE [LARGE SCALE GENOMIC DNA]</scope>
    <source>
        <tissue evidence="6">Young leaves</tissue>
    </source>
</reference>
<evidence type="ECO:0000256" key="3">
    <source>
        <dbReference type="ARBA" id="ARBA00022833"/>
    </source>
</evidence>
<keyword evidence="2" id="KW-0479">Metal-binding</keyword>
<comment type="similarity">
    <text evidence="1">Belongs to the yippee family.</text>
</comment>
<accession>A0ABD2S6L2</accession>
<dbReference type="PROSITE" id="PS51792">
    <property type="entry name" value="YIPPEE"/>
    <property type="match status" value="1"/>
</dbReference>
<keyword evidence="7" id="KW-1185">Reference proteome</keyword>